<comment type="caution">
    <text evidence="1">The sequence shown here is derived from an EMBL/GenBank/DDBJ whole genome shotgun (WGS) entry which is preliminary data.</text>
</comment>
<dbReference type="EMBL" id="QKUF01000011">
    <property type="protein sequence ID" value="PZW27931.1"/>
    <property type="molecule type" value="Genomic_DNA"/>
</dbReference>
<accession>A0A326U6C2</accession>
<sequence length="62" mass="7101">MKFLGTYTKPFYAISIEPNETHEIIFSTARITPISLLDYQQGQPLSEQAISTLLNTVDRELR</sequence>
<reference evidence="1 2" key="1">
    <citation type="submission" date="2018-06" db="EMBL/GenBank/DDBJ databases">
        <title>Genomic Encyclopedia of Archaeal and Bacterial Type Strains, Phase II (KMG-II): from individual species to whole genera.</title>
        <authorList>
            <person name="Goeker M."/>
        </authorList>
    </citation>
    <scope>NUCLEOTIDE SEQUENCE [LARGE SCALE GENOMIC DNA]</scope>
    <source>
        <strain evidence="1 2">ATCC BAA-1881</strain>
    </source>
</reference>
<organism evidence="1 2">
    <name type="scientific">Thermosporothrix hazakensis</name>
    <dbReference type="NCBI Taxonomy" id="644383"/>
    <lineage>
        <taxon>Bacteria</taxon>
        <taxon>Bacillati</taxon>
        <taxon>Chloroflexota</taxon>
        <taxon>Ktedonobacteria</taxon>
        <taxon>Ktedonobacterales</taxon>
        <taxon>Thermosporotrichaceae</taxon>
        <taxon>Thermosporothrix</taxon>
    </lineage>
</organism>
<dbReference type="Proteomes" id="UP000248806">
    <property type="component" value="Unassembled WGS sequence"/>
</dbReference>
<keyword evidence="2" id="KW-1185">Reference proteome</keyword>
<gene>
    <name evidence="1" type="ORF">EI42_03309</name>
</gene>
<evidence type="ECO:0000313" key="2">
    <source>
        <dbReference type="Proteomes" id="UP000248806"/>
    </source>
</evidence>
<dbReference type="AlphaFoldDB" id="A0A326U6C2"/>
<evidence type="ECO:0000313" key="1">
    <source>
        <dbReference type="EMBL" id="PZW27931.1"/>
    </source>
</evidence>
<name>A0A326U6C2_THEHA</name>
<proteinExistence type="predicted"/>
<protein>
    <submittedName>
        <fullName evidence="1">Uncharacterized protein</fullName>
    </submittedName>
</protein>